<protein>
    <submittedName>
        <fullName evidence="5">DedA family protein</fullName>
    </submittedName>
</protein>
<feature type="domain" description="VTT" evidence="3">
    <location>
        <begin position="29"/>
        <end position="154"/>
    </location>
</feature>
<dbReference type="RefSeq" id="WP_042232301.1">
    <property type="nucleotide sequence ID" value="NZ_BQWH01000009.1"/>
</dbReference>
<dbReference type="EMBL" id="CP026520">
    <property type="protein sequence ID" value="QAV16806.1"/>
    <property type="molecule type" value="Genomic_DNA"/>
</dbReference>
<keyword evidence="2" id="KW-1133">Transmembrane helix</keyword>
<dbReference type="Proteomes" id="UP000288943">
    <property type="component" value="Chromosome"/>
</dbReference>
<dbReference type="KEGG" id="pchi:PC41400_03525"/>
<evidence type="ECO:0000259" key="3">
    <source>
        <dbReference type="Pfam" id="PF09335"/>
    </source>
</evidence>
<keyword evidence="2" id="KW-0812">Transmembrane</keyword>
<dbReference type="EMBL" id="JAMDMJ010000002">
    <property type="protein sequence ID" value="MCY9594561.1"/>
    <property type="molecule type" value="Genomic_DNA"/>
</dbReference>
<gene>
    <name evidence="4" type="ORF">M5X16_02085</name>
    <name evidence="5" type="ORF">PC41400_03525</name>
</gene>
<dbReference type="GeneID" id="95373888"/>
<feature type="transmembrane region" description="Helical" evidence="2">
    <location>
        <begin position="135"/>
        <end position="157"/>
    </location>
</feature>
<reference evidence="5 6" key="1">
    <citation type="submission" date="2018-01" db="EMBL/GenBank/DDBJ databases">
        <title>The whole genome sequencing and assembly of Paenibacillus chitinolyticus KCCM 41400 strain.</title>
        <authorList>
            <person name="Kim J.-Y."/>
            <person name="Park M.-K."/>
            <person name="Lee Y.-J."/>
            <person name="Yi H."/>
            <person name="Bahn Y.-S."/>
            <person name="Kim J.F."/>
            <person name="Lee D.-W."/>
        </authorList>
    </citation>
    <scope>NUCLEOTIDE SEQUENCE [LARGE SCALE GENOMIC DNA]</scope>
    <source>
        <strain evidence="5 6">KCCM 41400</strain>
    </source>
</reference>
<evidence type="ECO:0000313" key="4">
    <source>
        <dbReference type="EMBL" id="MCY9594561.1"/>
    </source>
</evidence>
<dbReference type="Proteomes" id="UP001527202">
    <property type="component" value="Unassembled WGS sequence"/>
</dbReference>
<feature type="transmembrane region" description="Helical" evidence="2">
    <location>
        <begin position="12"/>
        <end position="29"/>
    </location>
</feature>
<keyword evidence="7" id="KW-1185">Reference proteome</keyword>
<feature type="transmembrane region" description="Helical" evidence="2">
    <location>
        <begin position="49"/>
        <end position="71"/>
    </location>
</feature>
<evidence type="ECO:0000313" key="7">
    <source>
        <dbReference type="Proteomes" id="UP001527202"/>
    </source>
</evidence>
<comment type="similarity">
    <text evidence="1">Belongs to the DedA family.</text>
</comment>
<dbReference type="AlphaFoldDB" id="A0A410WQU9"/>
<feature type="transmembrane region" description="Helical" evidence="2">
    <location>
        <begin position="169"/>
        <end position="189"/>
    </location>
</feature>
<dbReference type="Pfam" id="PF09335">
    <property type="entry name" value="VTT_dom"/>
    <property type="match status" value="1"/>
</dbReference>
<dbReference type="InterPro" id="IPR032816">
    <property type="entry name" value="VTT_dom"/>
</dbReference>
<reference evidence="4 7" key="2">
    <citation type="submission" date="2022-05" db="EMBL/GenBank/DDBJ databases">
        <title>Genome Sequencing of Bee-Associated Microbes.</title>
        <authorList>
            <person name="Dunlap C."/>
        </authorList>
    </citation>
    <scope>NUCLEOTIDE SEQUENCE [LARGE SCALE GENOMIC DNA]</scope>
    <source>
        <strain evidence="4 7">NRRL B-23120</strain>
    </source>
</reference>
<evidence type="ECO:0000256" key="2">
    <source>
        <dbReference type="SAM" id="Phobius"/>
    </source>
</evidence>
<dbReference type="GO" id="GO:0005886">
    <property type="term" value="C:plasma membrane"/>
    <property type="evidence" value="ECO:0007669"/>
    <property type="project" value="TreeGrafter"/>
</dbReference>
<dbReference type="PANTHER" id="PTHR42709">
    <property type="entry name" value="ALKALINE PHOSPHATASE LIKE PROTEIN"/>
    <property type="match status" value="1"/>
</dbReference>
<evidence type="ECO:0000313" key="5">
    <source>
        <dbReference type="EMBL" id="QAV16806.1"/>
    </source>
</evidence>
<organism evidence="5 6">
    <name type="scientific">Paenibacillus chitinolyticus</name>
    <dbReference type="NCBI Taxonomy" id="79263"/>
    <lineage>
        <taxon>Bacteria</taxon>
        <taxon>Bacillati</taxon>
        <taxon>Bacillota</taxon>
        <taxon>Bacilli</taxon>
        <taxon>Bacillales</taxon>
        <taxon>Paenibacillaceae</taxon>
        <taxon>Paenibacillus</taxon>
    </lineage>
</organism>
<dbReference type="PANTHER" id="PTHR42709:SF9">
    <property type="entry name" value="ALKALINE PHOSPHATASE LIKE PROTEIN"/>
    <property type="match status" value="1"/>
</dbReference>
<sequence length="216" mass="24202">MEWISDLFAQYGYLVLFLGLFAESVALPFPGELAMMISGHMVHVNTFNMAGVMGVSFAGAFAGTIFTYVLGRKLGTPFFDKYGKYVLLKPERLLKIKKWFDKYGDRIILVSYFVPGLRHFTGYVSGILKIRLKTFLIFNGLSGVLWVFTYVMVGFLFGTKIQQLLHVISQYSTIAIIAAAAALTGFLVVKRNKEAVLGWLRARYAGIQKMFMGSAE</sequence>
<dbReference type="OrthoDB" id="9782291at2"/>
<name>A0A410WQU9_9BACL</name>
<evidence type="ECO:0000256" key="1">
    <source>
        <dbReference type="ARBA" id="ARBA00010792"/>
    </source>
</evidence>
<dbReference type="InterPro" id="IPR051311">
    <property type="entry name" value="DedA_domain"/>
</dbReference>
<accession>A0A410WQU9</accession>
<keyword evidence="2" id="KW-0472">Membrane</keyword>
<proteinExistence type="inferred from homology"/>
<evidence type="ECO:0000313" key="6">
    <source>
        <dbReference type="Proteomes" id="UP000288943"/>
    </source>
</evidence>